<proteinExistence type="predicted"/>
<evidence type="ECO:0000313" key="10">
    <source>
        <dbReference type="EMBL" id="REG05488.1"/>
    </source>
</evidence>
<keyword evidence="11" id="KW-1185">Reference proteome</keyword>
<keyword evidence="7 9" id="KW-1133">Transmembrane helix</keyword>
<feature type="transmembrane region" description="Helical" evidence="9">
    <location>
        <begin position="536"/>
        <end position="557"/>
    </location>
</feature>
<dbReference type="PROSITE" id="PS51108">
    <property type="entry name" value="PTS_EIID"/>
    <property type="match status" value="1"/>
</dbReference>
<keyword evidence="6 9" id="KW-0812">Transmembrane</keyword>
<dbReference type="InterPro" id="IPR004700">
    <property type="entry name" value="PTS_IIC_man"/>
</dbReference>
<dbReference type="PROSITE" id="PS51106">
    <property type="entry name" value="PTS_EIIC_TYPE_4"/>
    <property type="match status" value="1"/>
</dbReference>
<accession>A0A347ZWR4</accession>
<dbReference type="Pfam" id="PF03609">
    <property type="entry name" value="EII-Sor"/>
    <property type="match status" value="1"/>
</dbReference>
<evidence type="ECO:0000256" key="4">
    <source>
        <dbReference type="ARBA" id="ARBA00022597"/>
    </source>
</evidence>
<keyword evidence="3" id="KW-1003">Cell membrane</keyword>
<dbReference type="PANTHER" id="PTHR32502">
    <property type="entry name" value="N-ACETYLGALACTOSAMINE PERMEASE II COMPONENT-RELATED"/>
    <property type="match status" value="1"/>
</dbReference>
<keyword evidence="5" id="KW-0598">Phosphotransferase system</keyword>
<protein>
    <submittedName>
        <fullName evidence="10">PTS system mannose-specific IID component</fullName>
    </submittedName>
</protein>
<evidence type="ECO:0000256" key="3">
    <source>
        <dbReference type="ARBA" id="ARBA00022475"/>
    </source>
</evidence>
<comment type="caution">
    <text evidence="10">The sequence shown here is derived from an EMBL/GenBank/DDBJ whole genome shotgun (WGS) entry which is preliminary data.</text>
</comment>
<evidence type="ECO:0000256" key="7">
    <source>
        <dbReference type="ARBA" id="ARBA00022989"/>
    </source>
</evidence>
<feature type="transmembrane region" description="Helical" evidence="9">
    <location>
        <begin position="118"/>
        <end position="147"/>
    </location>
</feature>
<evidence type="ECO:0000256" key="6">
    <source>
        <dbReference type="ARBA" id="ARBA00022692"/>
    </source>
</evidence>
<keyword evidence="8 9" id="KW-0472">Membrane</keyword>
<feature type="transmembrane region" description="Helical" evidence="9">
    <location>
        <begin position="246"/>
        <end position="265"/>
    </location>
</feature>
<feature type="transmembrane region" description="Helical" evidence="9">
    <location>
        <begin position="45"/>
        <end position="63"/>
    </location>
</feature>
<feature type="transmembrane region" description="Helical" evidence="9">
    <location>
        <begin position="564"/>
        <end position="583"/>
    </location>
</feature>
<evidence type="ECO:0000256" key="9">
    <source>
        <dbReference type="SAM" id="Phobius"/>
    </source>
</evidence>
<dbReference type="Proteomes" id="UP000256388">
    <property type="component" value="Unassembled WGS sequence"/>
</dbReference>
<evidence type="ECO:0000256" key="5">
    <source>
        <dbReference type="ARBA" id="ARBA00022683"/>
    </source>
</evidence>
<evidence type="ECO:0000256" key="8">
    <source>
        <dbReference type="ARBA" id="ARBA00023136"/>
    </source>
</evidence>
<dbReference type="Pfam" id="PF03613">
    <property type="entry name" value="EIID-AGA"/>
    <property type="match status" value="1"/>
</dbReference>
<feature type="transmembrane region" description="Helical" evidence="9">
    <location>
        <begin position="12"/>
        <end position="33"/>
    </location>
</feature>
<dbReference type="PANTHER" id="PTHR32502:SF27">
    <property type="entry name" value="PTS SYSTEM, MANNOSE-SPECIFIC IID COMPONENT"/>
    <property type="match status" value="1"/>
</dbReference>
<dbReference type="EMBL" id="QUMS01000005">
    <property type="protein sequence ID" value="REG05488.1"/>
    <property type="molecule type" value="Genomic_DNA"/>
</dbReference>
<dbReference type="GO" id="GO:0009401">
    <property type="term" value="P:phosphoenolpyruvate-dependent sugar phosphotransferase system"/>
    <property type="evidence" value="ECO:0007669"/>
    <property type="project" value="UniProtKB-KW"/>
</dbReference>
<feature type="transmembrane region" description="Helical" evidence="9">
    <location>
        <begin position="219"/>
        <end position="239"/>
    </location>
</feature>
<dbReference type="OrthoDB" id="9795582at2"/>
<gene>
    <name evidence="10" type="ORF">DFR64_2892</name>
</gene>
<comment type="subcellular location">
    <subcellularLocation>
        <location evidence="1">Cell membrane</location>
        <topology evidence="1">Multi-pass membrane protein</topology>
    </subcellularLocation>
</comment>
<dbReference type="InterPro" id="IPR050303">
    <property type="entry name" value="GatZ_KbaZ_carbometab"/>
</dbReference>
<dbReference type="RefSeq" id="WP_116226147.1">
    <property type="nucleotide sequence ID" value="NZ_AP018437.1"/>
</dbReference>
<feature type="transmembrane region" description="Helical" evidence="9">
    <location>
        <begin position="496"/>
        <end position="516"/>
    </location>
</feature>
<dbReference type="GO" id="GO:0005886">
    <property type="term" value="C:plasma membrane"/>
    <property type="evidence" value="ECO:0007669"/>
    <property type="project" value="UniProtKB-SubCell"/>
</dbReference>
<keyword evidence="2" id="KW-0813">Transport</keyword>
<evidence type="ECO:0000256" key="1">
    <source>
        <dbReference type="ARBA" id="ARBA00004651"/>
    </source>
</evidence>
<sequence>MNVPVKKDKKQIAIAMMITMLLLAGSFIFAQAAPVAQDTPVTMSLPMAIIIGLMYYMSMSPFLGNLGYTVFYRPLVAGTLVGIVMGHPAEGIAIGANINVLYLGWISAGGSLPGDPGLAGYLGTALALGSGLDVNGALAIAAPLGLLGSITWSLRMAVCATFAHKADAFAEKGDIKGVARANIIYSQPFQFVLYAVPVTLAAYLGSAAVQAGLNWVAANAIWVMSGLYTASGMLAALGIALNLKFLLVKNVWPYFFAGYIIATLMGGSVNLLPFAALGGVLAFMHVTFTGKGDSAEKTEKVEKEVAEKKRILTEKDVFASWWRWLCFSHSCYNWERMQGIGFGHSMTPIIAKLYTKKEDVTAALKRHLVFYNTQPDIGGIINGIVIAMEEERALGADITDDAINAVKVGLMGPMAGIGDTIQQGIVIPILLAIGMNIATGGQVGTATKGNILGPLFFFVSMAAFVWGVGWWLYKTGYLKGRDAVTNILRSGTLDRLMSGAMVLGNFVIGALTVSFVSLKTPLAFMIGGSSFVIQDILNMFMPNLLPLILTLVVWWLVAKKQVSVTKIMFAIILIGILASIPIWPSINEAGEVIKAGLLSS</sequence>
<name>A0A347ZWR4_9CHLR</name>
<dbReference type="AlphaFoldDB" id="A0A347ZWR4"/>
<reference evidence="10 11" key="1">
    <citation type="submission" date="2018-08" db="EMBL/GenBank/DDBJ databases">
        <title>Genomic Encyclopedia of Type Strains, Phase IV (KMG-IV): sequencing the most valuable type-strain genomes for metagenomic binning, comparative biology and taxonomic classification.</title>
        <authorList>
            <person name="Goeker M."/>
        </authorList>
    </citation>
    <scope>NUCLEOTIDE SEQUENCE [LARGE SCALE GENOMIC DNA]</scope>
    <source>
        <strain evidence="10 11">DSM 23923</strain>
    </source>
</reference>
<evidence type="ECO:0000256" key="2">
    <source>
        <dbReference type="ARBA" id="ARBA00022448"/>
    </source>
</evidence>
<feature type="transmembrane region" description="Helical" evidence="9">
    <location>
        <begin position="191"/>
        <end position="213"/>
    </location>
</feature>
<evidence type="ECO:0000313" key="11">
    <source>
        <dbReference type="Proteomes" id="UP000256388"/>
    </source>
</evidence>
<organism evidence="10 11">
    <name type="scientific">Pelolinea submarina</name>
    <dbReference type="NCBI Taxonomy" id="913107"/>
    <lineage>
        <taxon>Bacteria</taxon>
        <taxon>Bacillati</taxon>
        <taxon>Chloroflexota</taxon>
        <taxon>Anaerolineae</taxon>
        <taxon>Anaerolineales</taxon>
        <taxon>Anaerolineaceae</taxon>
        <taxon>Pelolinea</taxon>
    </lineage>
</organism>
<feature type="transmembrane region" description="Helical" evidence="9">
    <location>
        <begin position="271"/>
        <end position="290"/>
    </location>
</feature>
<keyword evidence="4" id="KW-0762">Sugar transport</keyword>
<dbReference type="InterPro" id="IPR004704">
    <property type="entry name" value="PTS_IID_man"/>
</dbReference>
<feature type="transmembrane region" description="Helical" evidence="9">
    <location>
        <begin position="424"/>
        <end position="445"/>
    </location>
</feature>
<feature type="transmembrane region" description="Helical" evidence="9">
    <location>
        <begin position="451"/>
        <end position="473"/>
    </location>
</feature>